<organism evidence="2">
    <name type="scientific">Klebsiella phage FKP3</name>
    <dbReference type="NCBI Taxonomy" id="3231233"/>
    <lineage>
        <taxon>Viruses</taxon>
        <taxon>Duplodnaviria</taxon>
        <taxon>Heunggongvirae</taxon>
        <taxon>Uroviricota</taxon>
        <taxon>Caudoviricetes</taxon>
        <taxon>Stephanstirmvirinae</taxon>
        <taxon>Justusliebigvirus</taxon>
    </lineage>
</organism>
<evidence type="ECO:0000256" key="1">
    <source>
        <dbReference type="SAM" id="Coils"/>
    </source>
</evidence>
<name>A0AAU8HZF1_9CAUD</name>
<proteinExistence type="predicted"/>
<protein>
    <submittedName>
        <fullName evidence="2">Lipoprotein</fullName>
    </submittedName>
</protein>
<evidence type="ECO:0000313" key="2">
    <source>
        <dbReference type="EMBL" id="XCI78055.1"/>
    </source>
</evidence>
<feature type="coiled-coil region" evidence="1">
    <location>
        <begin position="29"/>
        <end position="91"/>
    </location>
</feature>
<keyword evidence="2" id="KW-0449">Lipoprotein</keyword>
<sequence length="114" mass="13140">MELADLWSVAKEAIIPLIGFIGMFFKQKMDGMEKEVTDLSTQYRDLEKKLVFVESTYATKAEMAQMLNQINTTLLANNNALEQKIEKIMDLKNATIQVMLEDLYKKTQITKKDD</sequence>
<keyword evidence="1" id="KW-0175">Coiled coil</keyword>
<dbReference type="EMBL" id="PP895363">
    <property type="protein sequence ID" value="XCI78055.1"/>
    <property type="molecule type" value="Genomic_DNA"/>
</dbReference>
<accession>A0AAU8HZF1</accession>
<reference evidence="2" key="1">
    <citation type="submission" date="2024-06" db="EMBL/GenBank/DDBJ databases">
        <title>High activity and specificity of bacteriophage cocktails against carbapenem-resistant Klebsiella pneumoniae belonging to high-risk clones CG258 and ST307.</title>
        <authorList>
            <person name="Jimenez Quiceno J."/>
            <person name="Salazar Ospina L."/>
            <person name="Tellez Carrasquilla S."/>
        </authorList>
    </citation>
    <scope>NUCLEOTIDE SEQUENCE</scope>
</reference>